<protein>
    <recommendedName>
        <fullName evidence="3">Transposase</fullName>
    </recommendedName>
</protein>
<comment type="caution">
    <text evidence="1">The sequence shown here is derived from an EMBL/GenBank/DDBJ whole genome shotgun (WGS) entry which is preliminary data.</text>
</comment>
<dbReference type="RefSeq" id="WP_037462281.1">
    <property type="nucleotide sequence ID" value="NZ_AVFL01000086.1"/>
</dbReference>
<dbReference type="Proteomes" id="UP000019486">
    <property type="component" value="Unassembled WGS sequence"/>
</dbReference>
<accession>W9GPL7</accession>
<reference evidence="1 2" key="1">
    <citation type="submission" date="2013-08" db="EMBL/GenBank/DDBJ databases">
        <title>The genome sequence of Skermanella stibiiresistens.</title>
        <authorList>
            <person name="Zhu W."/>
            <person name="Wang G."/>
        </authorList>
    </citation>
    <scope>NUCLEOTIDE SEQUENCE [LARGE SCALE GENOMIC DNA]</scope>
    <source>
        <strain evidence="1 2">SB22</strain>
    </source>
</reference>
<dbReference type="AlphaFoldDB" id="W9GPL7"/>
<dbReference type="EMBL" id="AVFL01000086">
    <property type="protein sequence ID" value="EWY35684.1"/>
    <property type="molecule type" value="Genomic_DNA"/>
</dbReference>
<dbReference type="OrthoDB" id="8080802at2"/>
<organism evidence="1 2">
    <name type="scientific">Skermanella stibiiresistens SB22</name>
    <dbReference type="NCBI Taxonomy" id="1385369"/>
    <lineage>
        <taxon>Bacteria</taxon>
        <taxon>Pseudomonadati</taxon>
        <taxon>Pseudomonadota</taxon>
        <taxon>Alphaproteobacteria</taxon>
        <taxon>Rhodospirillales</taxon>
        <taxon>Azospirillaceae</taxon>
        <taxon>Skermanella</taxon>
    </lineage>
</organism>
<sequence>MVHQRVEILTGSERRLSYTQLEMERIVEEAFRPGVIVKDMARRLGFTKDGCIKKIGASG</sequence>
<gene>
    <name evidence="1" type="ORF">N825_37575</name>
</gene>
<evidence type="ECO:0008006" key="3">
    <source>
        <dbReference type="Google" id="ProtNLM"/>
    </source>
</evidence>
<keyword evidence="2" id="KW-1185">Reference proteome</keyword>
<name>W9GPL7_9PROT</name>
<proteinExistence type="predicted"/>
<evidence type="ECO:0000313" key="1">
    <source>
        <dbReference type="EMBL" id="EWY35684.1"/>
    </source>
</evidence>
<evidence type="ECO:0000313" key="2">
    <source>
        <dbReference type="Proteomes" id="UP000019486"/>
    </source>
</evidence>